<dbReference type="InterPro" id="IPR011006">
    <property type="entry name" value="CheY-like_superfamily"/>
</dbReference>
<dbReference type="PANTHER" id="PTHR48111:SF21">
    <property type="entry name" value="DNA-BINDING DUAL MASTER TRANSCRIPTIONAL REGULATOR RPAA"/>
    <property type="match status" value="1"/>
</dbReference>
<feature type="modified residue" description="4-aspartylphosphate" evidence="6">
    <location>
        <position position="53"/>
    </location>
</feature>
<dbReference type="PROSITE" id="PS50110">
    <property type="entry name" value="RESPONSE_REGULATORY"/>
    <property type="match status" value="1"/>
</dbReference>
<evidence type="ECO:0000256" key="1">
    <source>
        <dbReference type="ARBA" id="ARBA00022553"/>
    </source>
</evidence>
<dbReference type="Gene3D" id="6.10.250.690">
    <property type="match status" value="1"/>
</dbReference>
<dbReference type="InterPro" id="IPR039420">
    <property type="entry name" value="WalR-like"/>
</dbReference>
<reference evidence="10 11" key="1">
    <citation type="submission" date="2024-09" db="EMBL/GenBank/DDBJ databases">
        <authorList>
            <person name="Sun Q."/>
            <person name="Mori K."/>
        </authorList>
    </citation>
    <scope>NUCLEOTIDE SEQUENCE [LARGE SCALE GENOMIC DNA]</scope>
    <source>
        <strain evidence="10 11">JCM 12520</strain>
    </source>
</reference>
<evidence type="ECO:0000256" key="6">
    <source>
        <dbReference type="PROSITE-ProRule" id="PRU00169"/>
    </source>
</evidence>
<dbReference type="Pfam" id="PF00486">
    <property type="entry name" value="Trans_reg_C"/>
    <property type="match status" value="1"/>
</dbReference>
<evidence type="ECO:0000256" key="5">
    <source>
        <dbReference type="ARBA" id="ARBA00023163"/>
    </source>
</evidence>
<name>A0ABV5W4H9_9BACL</name>
<dbReference type="SUPFAM" id="SSF52172">
    <property type="entry name" value="CheY-like"/>
    <property type="match status" value="1"/>
</dbReference>
<dbReference type="EMBL" id="JBHMAG010000018">
    <property type="protein sequence ID" value="MFB9755398.1"/>
    <property type="molecule type" value="Genomic_DNA"/>
</dbReference>
<dbReference type="SMART" id="SM00862">
    <property type="entry name" value="Trans_reg_C"/>
    <property type="match status" value="1"/>
</dbReference>
<evidence type="ECO:0000256" key="3">
    <source>
        <dbReference type="ARBA" id="ARBA00023015"/>
    </source>
</evidence>
<protein>
    <submittedName>
        <fullName evidence="10">Response regulator transcription factor</fullName>
    </submittedName>
</protein>
<feature type="domain" description="OmpR/PhoB-type" evidence="9">
    <location>
        <begin position="123"/>
        <end position="218"/>
    </location>
</feature>
<evidence type="ECO:0000313" key="10">
    <source>
        <dbReference type="EMBL" id="MFB9755398.1"/>
    </source>
</evidence>
<dbReference type="CDD" id="cd17574">
    <property type="entry name" value="REC_OmpR"/>
    <property type="match status" value="1"/>
</dbReference>
<dbReference type="Gene3D" id="3.40.50.2300">
    <property type="match status" value="1"/>
</dbReference>
<gene>
    <name evidence="10" type="ORF">ACFFNY_27800</name>
</gene>
<accession>A0ABV5W4H9</accession>
<dbReference type="PROSITE" id="PS51755">
    <property type="entry name" value="OMPR_PHOB"/>
    <property type="match status" value="1"/>
</dbReference>
<evidence type="ECO:0000259" key="8">
    <source>
        <dbReference type="PROSITE" id="PS50110"/>
    </source>
</evidence>
<dbReference type="Gene3D" id="1.10.10.10">
    <property type="entry name" value="Winged helix-like DNA-binding domain superfamily/Winged helix DNA-binding domain"/>
    <property type="match status" value="1"/>
</dbReference>
<keyword evidence="3" id="KW-0805">Transcription regulation</keyword>
<dbReference type="InterPro" id="IPR036388">
    <property type="entry name" value="WH-like_DNA-bd_sf"/>
</dbReference>
<feature type="DNA-binding region" description="OmpR/PhoB-type" evidence="7">
    <location>
        <begin position="123"/>
        <end position="218"/>
    </location>
</feature>
<evidence type="ECO:0000256" key="7">
    <source>
        <dbReference type="PROSITE-ProRule" id="PRU01091"/>
    </source>
</evidence>
<dbReference type="InterPro" id="IPR001867">
    <property type="entry name" value="OmpR/PhoB-type_DNA-bd"/>
</dbReference>
<proteinExistence type="predicted"/>
<sequence>MPKTILIVEDDIHISNIIKMNLKLVQYETAVAYDGLAALDMLKRDKFDLVLLDVMIPRLDGFALMEKIRPLRIPVIFLTAKNSVYDKVNGLKLGADDYIVKPFEAIELLARIETVLRRYGKDERVIELQAIRVDLDKREVTAHGKAVELTPKEYELLVMLLKHKNIALSREQFIDKVWGGDYYGETRTVDMHIKSLRKKLDLQEQIKTIYKVGYRLEDG</sequence>
<dbReference type="CDD" id="cd00383">
    <property type="entry name" value="trans_reg_C"/>
    <property type="match status" value="1"/>
</dbReference>
<dbReference type="PANTHER" id="PTHR48111">
    <property type="entry name" value="REGULATOR OF RPOS"/>
    <property type="match status" value="1"/>
</dbReference>
<dbReference type="InterPro" id="IPR001789">
    <property type="entry name" value="Sig_transdc_resp-reg_receiver"/>
</dbReference>
<dbReference type="Proteomes" id="UP001589619">
    <property type="component" value="Unassembled WGS sequence"/>
</dbReference>
<dbReference type="Pfam" id="PF00072">
    <property type="entry name" value="Response_reg"/>
    <property type="match status" value="1"/>
</dbReference>
<comment type="caution">
    <text evidence="10">The sequence shown here is derived from an EMBL/GenBank/DDBJ whole genome shotgun (WGS) entry which is preliminary data.</text>
</comment>
<keyword evidence="4 7" id="KW-0238">DNA-binding</keyword>
<keyword evidence="11" id="KW-1185">Reference proteome</keyword>
<keyword evidence="5" id="KW-0804">Transcription</keyword>
<evidence type="ECO:0000256" key="2">
    <source>
        <dbReference type="ARBA" id="ARBA00023012"/>
    </source>
</evidence>
<evidence type="ECO:0000313" key="11">
    <source>
        <dbReference type="Proteomes" id="UP001589619"/>
    </source>
</evidence>
<keyword evidence="2" id="KW-0902">Two-component regulatory system</keyword>
<evidence type="ECO:0000259" key="9">
    <source>
        <dbReference type="PROSITE" id="PS51755"/>
    </source>
</evidence>
<dbReference type="SMART" id="SM00448">
    <property type="entry name" value="REC"/>
    <property type="match status" value="1"/>
</dbReference>
<feature type="domain" description="Response regulatory" evidence="8">
    <location>
        <begin position="4"/>
        <end position="116"/>
    </location>
</feature>
<dbReference type="RefSeq" id="WP_344908309.1">
    <property type="nucleotide sequence ID" value="NZ_BAAAYO010000006.1"/>
</dbReference>
<evidence type="ECO:0000256" key="4">
    <source>
        <dbReference type="ARBA" id="ARBA00023125"/>
    </source>
</evidence>
<keyword evidence="1 6" id="KW-0597">Phosphoprotein</keyword>
<organism evidence="10 11">
    <name type="scientific">Paenibacillus hodogayensis</name>
    <dbReference type="NCBI Taxonomy" id="279208"/>
    <lineage>
        <taxon>Bacteria</taxon>
        <taxon>Bacillati</taxon>
        <taxon>Bacillota</taxon>
        <taxon>Bacilli</taxon>
        <taxon>Bacillales</taxon>
        <taxon>Paenibacillaceae</taxon>
        <taxon>Paenibacillus</taxon>
    </lineage>
</organism>